<dbReference type="STRING" id="298654.FraEuI1c_2539"/>
<dbReference type="KEGG" id="fri:FraEuI1c_2539"/>
<sequence length="197" mass="21295">MSSVQDVTARDWPDENDILQGFRLIDDRLVGDSESFALRALRERLAGELFGDAERVEPTLGSSFNLVTQAGDATTTTGRETLLQGFRRQAAAKGGVMMWIHFEDLVVEGDSIAGQGTLNTMMTGSLAARAGRSDVAPEDLCLTTVPVAFFIRSAAGVMTSEVLYMNVEASSSSVRRNGTMPDPARFLALVDRRDSTV</sequence>
<dbReference type="EMBL" id="CP002299">
    <property type="protein sequence ID" value="ADP80573.1"/>
    <property type="molecule type" value="Genomic_DNA"/>
</dbReference>
<dbReference type="AlphaFoldDB" id="E3J3U0"/>
<evidence type="ECO:0000313" key="2">
    <source>
        <dbReference type="Proteomes" id="UP000002484"/>
    </source>
</evidence>
<evidence type="ECO:0008006" key="3">
    <source>
        <dbReference type="Google" id="ProtNLM"/>
    </source>
</evidence>
<dbReference type="InParanoid" id="E3J3U0"/>
<accession>E3J3U0</accession>
<name>E3J3U0_PSEI1</name>
<dbReference type="OrthoDB" id="3214703at2"/>
<reference evidence="1 2" key="1">
    <citation type="submission" date="2010-10" db="EMBL/GenBank/DDBJ databases">
        <title>Complete sequence of Frankia sp. EuI1c.</title>
        <authorList>
            <consortium name="US DOE Joint Genome Institute"/>
            <person name="Lucas S."/>
            <person name="Copeland A."/>
            <person name="Lapidus A."/>
            <person name="Cheng J.-F."/>
            <person name="Bruce D."/>
            <person name="Goodwin L."/>
            <person name="Pitluck S."/>
            <person name="Chertkov O."/>
            <person name="Detter J.C."/>
            <person name="Han C."/>
            <person name="Tapia R."/>
            <person name="Land M."/>
            <person name="Hauser L."/>
            <person name="Jeffries C."/>
            <person name="Kyrpides N."/>
            <person name="Ivanova N."/>
            <person name="Mikhailova N."/>
            <person name="Beauchemin N."/>
            <person name="Sen A."/>
            <person name="Sur S.A."/>
            <person name="Gtari M."/>
            <person name="Wall L."/>
            <person name="Tisa L."/>
            <person name="Woyke T."/>
        </authorList>
    </citation>
    <scope>NUCLEOTIDE SEQUENCE [LARGE SCALE GENOMIC DNA]</scope>
    <source>
        <strain evidence="2">DSM 45817 / CECT 9037 / EuI1c</strain>
    </source>
</reference>
<protein>
    <recommendedName>
        <fullName evidence="3">SnoaL-like domain-containing protein</fullName>
    </recommendedName>
</protein>
<keyword evidence="2" id="KW-1185">Reference proteome</keyword>
<evidence type="ECO:0000313" key="1">
    <source>
        <dbReference type="EMBL" id="ADP80573.1"/>
    </source>
</evidence>
<organism evidence="1 2">
    <name type="scientific">Pseudofrankia inefficax (strain DSM 45817 / CECT 9037 / DDB 130130 / EuI1c)</name>
    <name type="common">Frankia inefficax</name>
    <dbReference type="NCBI Taxonomy" id="298654"/>
    <lineage>
        <taxon>Bacteria</taxon>
        <taxon>Bacillati</taxon>
        <taxon>Actinomycetota</taxon>
        <taxon>Actinomycetes</taxon>
        <taxon>Frankiales</taxon>
        <taxon>Frankiaceae</taxon>
        <taxon>Pseudofrankia</taxon>
    </lineage>
</organism>
<dbReference type="RefSeq" id="WP_013423691.1">
    <property type="nucleotide sequence ID" value="NC_014666.1"/>
</dbReference>
<dbReference type="HOGENOM" id="CLU_1382353_0_0_11"/>
<dbReference type="Proteomes" id="UP000002484">
    <property type="component" value="Chromosome"/>
</dbReference>
<proteinExistence type="predicted"/>
<gene>
    <name evidence="1" type="ordered locus">FraEuI1c_2539</name>
</gene>